<comment type="caution">
    <text evidence="3">The sequence shown here is derived from an EMBL/GenBank/DDBJ whole genome shotgun (WGS) entry which is preliminary data.</text>
</comment>
<evidence type="ECO:0000256" key="1">
    <source>
        <dbReference type="SAM" id="MobiDB-lite"/>
    </source>
</evidence>
<dbReference type="PANTHER" id="PTHR36223">
    <property type="entry name" value="BETA-LACTAMASE-TYPE TRANSPEPTIDASE FOLD DOMAIN CONTAINING PROTEIN"/>
    <property type="match status" value="1"/>
</dbReference>
<proteinExistence type="predicted"/>
<dbReference type="PANTHER" id="PTHR36223:SF1">
    <property type="entry name" value="TRANSCRIPTION ELONGATION FACTOR EAF N-TERMINAL DOMAIN-CONTAINING PROTEIN"/>
    <property type="match status" value="1"/>
</dbReference>
<feature type="region of interest" description="Disordered" evidence="1">
    <location>
        <begin position="97"/>
        <end position="125"/>
    </location>
</feature>
<dbReference type="AlphaFoldDB" id="A0A3D8RGE1"/>
<dbReference type="Proteomes" id="UP000256645">
    <property type="component" value="Unassembled WGS sequence"/>
</dbReference>
<evidence type="ECO:0000259" key="2">
    <source>
        <dbReference type="Pfam" id="PF25534"/>
    </source>
</evidence>
<organism evidence="3 4">
    <name type="scientific">Coleophoma cylindrospora</name>
    <dbReference type="NCBI Taxonomy" id="1849047"/>
    <lineage>
        <taxon>Eukaryota</taxon>
        <taxon>Fungi</taxon>
        <taxon>Dikarya</taxon>
        <taxon>Ascomycota</taxon>
        <taxon>Pezizomycotina</taxon>
        <taxon>Leotiomycetes</taxon>
        <taxon>Helotiales</taxon>
        <taxon>Dermateaceae</taxon>
        <taxon>Coleophoma</taxon>
    </lineage>
</organism>
<keyword evidence="4" id="KW-1185">Reference proteome</keyword>
<evidence type="ECO:0000313" key="4">
    <source>
        <dbReference type="Proteomes" id="UP000256645"/>
    </source>
</evidence>
<gene>
    <name evidence="3" type="ORF">BP6252_06905</name>
</gene>
<sequence length="225" mass="25688">MTHLHYDLRQISETKTRTLSLAARFFSKSFGVSTPPLAALTADNGYSEEEVRTEAQRLAVVGEIVIVVLRCSNLRQTKRSVSRRELETEITGKVHEKALKGKGASHGTRLGTGRRKQPGNHYSSTLMESLEDPFATIRFRYRSREALKKLRIIERTPTPDPDSRLESPDIFEGISMEQRQNIEEYMAKKFKVKVKREAYDDIDFQLPRKKSKKTSGNITIDLTSD</sequence>
<reference evidence="3 4" key="1">
    <citation type="journal article" date="2018" name="IMA Fungus">
        <title>IMA Genome-F 9: Draft genome sequence of Annulohypoxylon stygium, Aspergillus mulundensis, Berkeleyomyces basicola (syn. Thielaviopsis basicola), Ceratocystis smalleyi, two Cercospora beticola strains, Coleophoma cylindrospora, Fusarium fracticaudum, Phialophora cf. hyalina, and Morchella septimelata.</title>
        <authorList>
            <person name="Wingfield B.D."/>
            <person name="Bills G.F."/>
            <person name="Dong Y."/>
            <person name="Huang W."/>
            <person name="Nel W.J."/>
            <person name="Swalarsk-Parry B.S."/>
            <person name="Vaghefi N."/>
            <person name="Wilken P.M."/>
            <person name="An Z."/>
            <person name="de Beer Z.W."/>
            <person name="De Vos L."/>
            <person name="Chen L."/>
            <person name="Duong T.A."/>
            <person name="Gao Y."/>
            <person name="Hammerbacher A."/>
            <person name="Kikkert J.R."/>
            <person name="Li Y."/>
            <person name="Li H."/>
            <person name="Li K."/>
            <person name="Li Q."/>
            <person name="Liu X."/>
            <person name="Ma X."/>
            <person name="Naidoo K."/>
            <person name="Pethybridge S.J."/>
            <person name="Sun J."/>
            <person name="Steenkamp E.T."/>
            <person name="van der Nest M.A."/>
            <person name="van Wyk S."/>
            <person name="Wingfield M.J."/>
            <person name="Xiong C."/>
            <person name="Yue Q."/>
            <person name="Zhang X."/>
        </authorList>
    </citation>
    <scope>NUCLEOTIDE SEQUENCE [LARGE SCALE GENOMIC DNA]</scope>
    <source>
        <strain evidence="3 4">BP6252</strain>
    </source>
</reference>
<dbReference type="OrthoDB" id="3364132at2759"/>
<feature type="domain" description="DUF7918" evidence="2">
    <location>
        <begin position="39"/>
        <end position="156"/>
    </location>
</feature>
<dbReference type="Pfam" id="PF25534">
    <property type="entry name" value="DUF7918"/>
    <property type="match status" value="1"/>
</dbReference>
<evidence type="ECO:0000313" key="3">
    <source>
        <dbReference type="EMBL" id="RDW72998.1"/>
    </source>
</evidence>
<protein>
    <recommendedName>
        <fullName evidence="2">DUF7918 domain-containing protein</fullName>
    </recommendedName>
</protein>
<name>A0A3D8RGE1_9HELO</name>
<dbReference type="InterPro" id="IPR057678">
    <property type="entry name" value="DUF7918"/>
</dbReference>
<accession>A0A3D8RGE1</accession>
<dbReference type="EMBL" id="PDLM01000007">
    <property type="protein sequence ID" value="RDW72998.1"/>
    <property type="molecule type" value="Genomic_DNA"/>
</dbReference>